<dbReference type="Proteomes" id="UP000012960">
    <property type="component" value="Unplaced"/>
</dbReference>
<evidence type="ECO:0000313" key="2">
    <source>
        <dbReference type="EnsemblPlants" id="Ma03_p15550.1"/>
    </source>
</evidence>
<name>A0A804ICF3_MUSAM</name>
<dbReference type="InParanoid" id="A0A804ICF3"/>
<organism evidence="2 3">
    <name type="scientific">Musa acuminata subsp. malaccensis</name>
    <name type="common">Wild banana</name>
    <name type="synonym">Musa malaccensis</name>
    <dbReference type="NCBI Taxonomy" id="214687"/>
    <lineage>
        <taxon>Eukaryota</taxon>
        <taxon>Viridiplantae</taxon>
        <taxon>Streptophyta</taxon>
        <taxon>Embryophyta</taxon>
        <taxon>Tracheophyta</taxon>
        <taxon>Spermatophyta</taxon>
        <taxon>Magnoliopsida</taxon>
        <taxon>Liliopsida</taxon>
        <taxon>Zingiberales</taxon>
        <taxon>Musaceae</taxon>
        <taxon>Musa</taxon>
    </lineage>
</organism>
<feature type="region of interest" description="Disordered" evidence="1">
    <location>
        <begin position="1"/>
        <end position="27"/>
    </location>
</feature>
<sequence>MPPQDGAPDKDTNLRSMQNMVYRREVS</sequence>
<evidence type="ECO:0000313" key="3">
    <source>
        <dbReference type="Proteomes" id="UP000012960"/>
    </source>
</evidence>
<dbReference type="Gramene" id="Ma03_t15550.1">
    <property type="protein sequence ID" value="Ma03_p15550.1"/>
    <property type="gene ID" value="Ma03_g15550"/>
</dbReference>
<protein>
    <submittedName>
        <fullName evidence="2">Uncharacterized protein</fullName>
    </submittedName>
</protein>
<reference evidence="2" key="1">
    <citation type="submission" date="2021-05" db="UniProtKB">
        <authorList>
            <consortium name="EnsemblPlants"/>
        </authorList>
    </citation>
    <scope>IDENTIFICATION</scope>
    <source>
        <strain evidence="2">subsp. malaccensis</strain>
    </source>
</reference>
<keyword evidence="3" id="KW-1185">Reference proteome</keyword>
<dbReference type="AlphaFoldDB" id="A0A804ICF3"/>
<dbReference type="EnsemblPlants" id="Ma03_t15550.1">
    <property type="protein sequence ID" value="Ma03_p15550.1"/>
    <property type="gene ID" value="Ma03_g15550"/>
</dbReference>
<accession>A0A804ICF3</accession>
<proteinExistence type="predicted"/>
<evidence type="ECO:0000256" key="1">
    <source>
        <dbReference type="SAM" id="MobiDB-lite"/>
    </source>
</evidence>